<dbReference type="AlphaFoldDB" id="A0AAN9A9S1"/>
<dbReference type="EMBL" id="JAXCGZ010007038">
    <property type="protein sequence ID" value="KAK7079434.1"/>
    <property type="molecule type" value="Genomic_DNA"/>
</dbReference>
<evidence type="ECO:0000313" key="2">
    <source>
        <dbReference type="Proteomes" id="UP001381693"/>
    </source>
</evidence>
<evidence type="ECO:0000313" key="1">
    <source>
        <dbReference type="EMBL" id="KAK7079434.1"/>
    </source>
</evidence>
<organism evidence="1 2">
    <name type="scientific">Halocaridina rubra</name>
    <name type="common">Hawaiian red shrimp</name>
    <dbReference type="NCBI Taxonomy" id="373956"/>
    <lineage>
        <taxon>Eukaryota</taxon>
        <taxon>Metazoa</taxon>
        <taxon>Ecdysozoa</taxon>
        <taxon>Arthropoda</taxon>
        <taxon>Crustacea</taxon>
        <taxon>Multicrustacea</taxon>
        <taxon>Malacostraca</taxon>
        <taxon>Eumalacostraca</taxon>
        <taxon>Eucarida</taxon>
        <taxon>Decapoda</taxon>
        <taxon>Pleocyemata</taxon>
        <taxon>Caridea</taxon>
        <taxon>Atyoidea</taxon>
        <taxon>Atyidae</taxon>
        <taxon>Halocaridina</taxon>
    </lineage>
</organism>
<proteinExistence type="predicted"/>
<reference evidence="1 2" key="1">
    <citation type="submission" date="2023-11" db="EMBL/GenBank/DDBJ databases">
        <title>Halocaridina rubra genome assembly.</title>
        <authorList>
            <person name="Smith C."/>
        </authorList>
    </citation>
    <scope>NUCLEOTIDE SEQUENCE [LARGE SCALE GENOMIC DNA]</scope>
    <source>
        <strain evidence="1">EP-1</strain>
        <tissue evidence="1">Whole</tissue>
    </source>
</reference>
<comment type="caution">
    <text evidence="1">The sequence shown here is derived from an EMBL/GenBank/DDBJ whole genome shotgun (WGS) entry which is preliminary data.</text>
</comment>
<gene>
    <name evidence="1" type="ORF">SK128_009068</name>
</gene>
<name>A0AAN9A9S1_HALRR</name>
<protein>
    <submittedName>
        <fullName evidence="1">Uncharacterized protein</fullName>
    </submittedName>
</protein>
<sequence length="53" mass="6346">MFPAADFLKHLSLRMRSDKWTDENRICEVVQRCIGLAVYTVEEDEWSNITNWK</sequence>
<accession>A0AAN9A9S1</accession>
<keyword evidence="2" id="KW-1185">Reference proteome</keyword>
<feature type="non-terminal residue" evidence="1">
    <location>
        <position position="53"/>
    </location>
</feature>
<dbReference type="Proteomes" id="UP001381693">
    <property type="component" value="Unassembled WGS sequence"/>
</dbReference>